<evidence type="ECO:0000313" key="2">
    <source>
        <dbReference type="RefSeq" id="XP_033454996.1"/>
    </source>
</evidence>
<sequence length="329" mass="36400">MAQSSRTVFLSFIDSPISGTGFPKTLAVARDLTLLTAEILEPHDWLKAEERKFDGKLLPARILVELPIACERLGAPLQGLHIGCFPLTKAFTCLLAQSCSAESLVWRQLSSSCRNLKYLQSGKRGMNSTPYRKGRIAVEHCTIIDAYIGALCSAPELVALYICMTPFRVCDPKPHSIREIPAADIYYEAGNILRRIGSSSSLKRIGIQYVEISGSDLDSFLNRLPQSGLRAIMLCSVTLHSGGFVSAVEILKSRKLSSINCSVDLSSLQGGEFGPPQGCRDYFRVRDKEERDSYLDRMQERMRPLLLRQATAYICGDEKVNPLLSGDFA</sequence>
<protein>
    <submittedName>
        <fullName evidence="2">Uncharacterized protein</fullName>
    </submittedName>
</protein>
<dbReference type="GeneID" id="54363881"/>
<dbReference type="Proteomes" id="UP000504637">
    <property type="component" value="Unplaced"/>
</dbReference>
<proteinExistence type="predicted"/>
<dbReference type="AlphaFoldDB" id="A0A6J3LQ23"/>
<name>A0A6J3LQ23_9PEZI</name>
<reference evidence="2" key="3">
    <citation type="submission" date="2025-08" db="UniProtKB">
        <authorList>
            <consortium name="RefSeq"/>
        </authorList>
    </citation>
    <scope>IDENTIFICATION</scope>
    <source>
        <strain evidence="2">CBS 342.82</strain>
    </source>
</reference>
<reference evidence="2" key="1">
    <citation type="submission" date="2020-01" db="EMBL/GenBank/DDBJ databases">
        <authorList>
            <consortium name="DOE Joint Genome Institute"/>
            <person name="Haridas S."/>
            <person name="Albert R."/>
            <person name="Binder M."/>
            <person name="Bloem J."/>
            <person name="Labutti K."/>
            <person name="Salamov A."/>
            <person name="Andreopoulos B."/>
            <person name="Baker S.E."/>
            <person name="Barry K."/>
            <person name="Bills G."/>
            <person name="Bluhm B.H."/>
            <person name="Cannon C."/>
            <person name="Castanera R."/>
            <person name="Culley D.E."/>
            <person name="Daum C."/>
            <person name="Ezra D."/>
            <person name="Gonzalez J.B."/>
            <person name="Henrissat B."/>
            <person name="Kuo A."/>
            <person name="Liang C."/>
            <person name="Lipzen A."/>
            <person name="Lutzoni F."/>
            <person name="Magnuson J."/>
            <person name="Mondo S."/>
            <person name="Nolan M."/>
            <person name="Ohm R."/>
            <person name="Pangilinan J."/>
            <person name="Park H.-J."/>
            <person name="Ramirez L."/>
            <person name="Alfaro M."/>
            <person name="Sun H."/>
            <person name="Tritt A."/>
            <person name="Yoshinaga Y."/>
            <person name="Zwiers L.-H."/>
            <person name="Turgeon B.G."/>
            <person name="Goodwin S.B."/>
            <person name="Spatafora J.W."/>
            <person name="Crous P.W."/>
            <person name="Grigoriev I.V."/>
        </authorList>
    </citation>
    <scope>NUCLEOTIDE SEQUENCE</scope>
    <source>
        <strain evidence="2">CBS 342.82</strain>
    </source>
</reference>
<gene>
    <name evidence="2" type="ORF">K489DRAFT_385353</name>
</gene>
<dbReference type="OrthoDB" id="3759773at2759"/>
<organism evidence="2">
    <name type="scientific">Dissoconium aciculare CBS 342.82</name>
    <dbReference type="NCBI Taxonomy" id="1314786"/>
    <lineage>
        <taxon>Eukaryota</taxon>
        <taxon>Fungi</taxon>
        <taxon>Dikarya</taxon>
        <taxon>Ascomycota</taxon>
        <taxon>Pezizomycotina</taxon>
        <taxon>Dothideomycetes</taxon>
        <taxon>Dothideomycetidae</taxon>
        <taxon>Mycosphaerellales</taxon>
        <taxon>Dissoconiaceae</taxon>
        <taxon>Dissoconium</taxon>
    </lineage>
</organism>
<accession>A0A6J3LQ23</accession>
<dbReference type="RefSeq" id="XP_033454996.1">
    <property type="nucleotide sequence ID" value="XM_033606081.1"/>
</dbReference>
<evidence type="ECO:0000313" key="1">
    <source>
        <dbReference type="Proteomes" id="UP000504637"/>
    </source>
</evidence>
<reference evidence="2" key="2">
    <citation type="submission" date="2020-04" db="EMBL/GenBank/DDBJ databases">
        <authorList>
            <consortium name="NCBI Genome Project"/>
        </authorList>
    </citation>
    <scope>NUCLEOTIDE SEQUENCE</scope>
    <source>
        <strain evidence="2">CBS 342.82</strain>
    </source>
</reference>
<keyword evidence="1" id="KW-1185">Reference proteome</keyword>